<organism evidence="2">
    <name type="scientific">Picea sitchensis</name>
    <name type="common">Sitka spruce</name>
    <name type="synonym">Pinus sitchensis</name>
    <dbReference type="NCBI Taxonomy" id="3332"/>
    <lineage>
        <taxon>Eukaryota</taxon>
        <taxon>Viridiplantae</taxon>
        <taxon>Streptophyta</taxon>
        <taxon>Embryophyta</taxon>
        <taxon>Tracheophyta</taxon>
        <taxon>Spermatophyta</taxon>
        <taxon>Pinopsida</taxon>
        <taxon>Pinidae</taxon>
        <taxon>Conifers I</taxon>
        <taxon>Pinales</taxon>
        <taxon>Pinaceae</taxon>
        <taxon>Picea</taxon>
    </lineage>
</organism>
<accession>D5ABR4</accession>
<dbReference type="EMBL" id="BT123678">
    <property type="protein sequence ID" value="ADE76983.1"/>
    <property type="molecule type" value="mRNA"/>
</dbReference>
<reference evidence="2" key="1">
    <citation type="submission" date="2010-04" db="EMBL/GenBank/DDBJ databases">
        <authorList>
            <person name="Reid K.E."/>
            <person name="Liao N."/>
            <person name="Chan S."/>
            <person name="Docking R."/>
            <person name="Taylor G."/>
            <person name="Moore R."/>
            <person name="Mayo M."/>
            <person name="Munro S."/>
            <person name="King J."/>
            <person name="Yanchuk A."/>
            <person name="Holt R."/>
            <person name="Jones S."/>
            <person name="Marra M."/>
            <person name="Ritland C.E."/>
            <person name="Ritland K."/>
            <person name="Bohlmann J."/>
        </authorList>
    </citation>
    <scope>NUCLEOTIDE SEQUENCE</scope>
    <source>
        <tissue evidence="2">Bud</tissue>
    </source>
</reference>
<feature type="region of interest" description="Disordered" evidence="1">
    <location>
        <begin position="72"/>
        <end position="99"/>
    </location>
</feature>
<sequence length="99" mass="10254">MNTNGTSEPANHVHTNTPNIARQTIGASHGNEQAHFSTPGSAPPYMVTPAAVPHMVTPAAAPHMVTSAAPPPHMITPVPGHGHAMNSMNAPWNAGHFKS</sequence>
<evidence type="ECO:0000256" key="1">
    <source>
        <dbReference type="SAM" id="MobiDB-lite"/>
    </source>
</evidence>
<proteinExistence type="evidence at transcript level"/>
<name>D5ABR4_PICSI</name>
<dbReference type="AlphaFoldDB" id="D5ABR4"/>
<evidence type="ECO:0000313" key="2">
    <source>
        <dbReference type="EMBL" id="ADE76983.1"/>
    </source>
</evidence>
<protein>
    <submittedName>
        <fullName evidence="2">Uncharacterized protein</fullName>
    </submittedName>
</protein>